<accession>A0ABR2DZ78</accession>
<reference evidence="2 3" key="1">
    <citation type="journal article" date="2024" name="G3 (Bethesda)">
        <title>Genome assembly of Hibiscus sabdariffa L. provides insights into metabolisms of medicinal natural products.</title>
        <authorList>
            <person name="Kim T."/>
        </authorList>
    </citation>
    <scope>NUCLEOTIDE SEQUENCE [LARGE SCALE GENOMIC DNA]</scope>
    <source>
        <strain evidence="2">TK-2024</strain>
        <tissue evidence="2">Old leaves</tissue>
    </source>
</reference>
<evidence type="ECO:0000313" key="2">
    <source>
        <dbReference type="EMBL" id="KAK8548089.1"/>
    </source>
</evidence>
<proteinExistence type="predicted"/>
<gene>
    <name evidence="2" type="ORF">V6N12_061011</name>
</gene>
<keyword evidence="3" id="KW-1185">Reference proteome</keyword>
<dbReference type="Pfam" id="PF03004">
    <property type="entry name" value="Transposase_24"/>
    <property type="match status" value="1"/>
</dbReference>
<comment type="caution">
    <text evidence="2">The sequence shown here is derived from an EMBL/GenBank/DDBJ whole genome shotgun (WGS) entry which is preliminary data.</text>
</comment>
<dbReference type="InterPro" id="IPR004252">
    <property type="entry name" value="Probable_transposase_24"/>
</dbReference>
<protein>
    <submittedName>
        <fullName evidence="2">Uncharacterized protein</fullName>
    </submittedName>
</protein>
<dbReference type="Proteomes" id="UP001472677">
    <property type="component" value="Unassembled WGS sequence"/>
</dbReference>
<dbReference type="EMBL" id="JBBPBM010000021">
    <property type="protein sequence ID" value="KAK8548089.1"/>
    <property type="molecule type" value="Genomic_DNA"/>
</dbReference>
<evidence type="ECO:0000256" key="1">
    <source>
        <dbReference type="SAM" id="MobiDB-lite"/>
    </source>
</evidence>
<sequence>MGQARERIGVASRQQQKFTHTAGSKSFARIANEQEATSGSNVGRIQLFDITHTKKDGSPITPEAAEIMEKLREKRTEYETSASSAGSAVNMADIDNQVIAEVFGPERYGRVRGTS</sequence>
<feature type="region of interest" description="Disordered" evidence="1">
    <location>
        <begin position="1"/>
        <end position="23"/>
    </location>
</feature>
<feature type="compositionally biased region" description="Polar residues" evidence="1">
    <location>
        <begin position="12"/>
        <end position="23"/>
    </location>
</feature>
<name>A0ABR2DZ78_9ROSI</name>
<evidence type="ECO:0000313" key="3">
    <source>
        <dbReference type="Proteomes" id="UP001472677"/>
    </source>
</evidence>
<organism evidence="2 3">
    <name type="scientific">Hibiscus sabdariffa</name>
    <name type="common">roselle</name>
    <dbReference type="NCBI Taxonomy" id="183260"/>
    <lineage>
        <taxon>Eukaryota</taxon>
        <taxon>Viridiplantae</taxon>
        <taxon>Streptophyta</taxon>
        <taxon>Embryophyta</taxon>
        <taxon>Tracheophyta</taxon>
        <taxon>Spermatophyta</taxon>
        <taxon>Magnoliopsida</taxon>
        <taxon>eudicotyledons</taxon>
        <taxon>Gunneridae</taxon>
        <taxon>Pentapetalae</taxon>
        <taxon>rosids</taxon>
        <taxon>malvids</taxon>
        <taxon>Malvales</taxon>
        <taxon>Malvaceae</taxon>
        <taxon>Malvoideae</taxon>
        <taxon>Hibiscus</taxon>
    </lineage>
</organism>